<dbReference type="EMBL" id="CAJNOJ010000085">
    <property type="protein sequence ID" value="CAF1068730.1"/>
    <property type="molecule type" value="Genomic_DNA"/>
</dbReference>
<dbReference type="Proteomes" id="UP000663828">
    <property type="component" value="Unassembled WGS sequence"/>
</dbReference>
<proteinExistence type="predicted"/>
<dbReference type="InterPro" id="IPR008952">
    <property type="entry name" value="Tetraspanin_EC2_sf"/>
</dbReference>
<keyword evidence="2 6" id="KW-0812">Transmembrane</keyword>
<evidence type="ECO:0008006" key="11">
    <source>
        <dbReference type="Google" id="ProtNLM"/>
    </source>
</evidence>
<comment type="caution">
    <text evidence="7">The sequence shown here is derived from an EMBL/GenBank/DDBJ whole genome shotgun (WGS) entry which is preliminary data.</text>
</comment>
<dbReference type="Pfam" id="PF00335">
    <property type="entry name" value="Tetraspanin"/>
    <property type="match status" value="1"/>
</dbReference>
<evidence type="ECO:0000256" key="4">
    <source>
        <dbReference type="ARBA" id="ARBA00023136"/>
    </source>
</evidence>
<sequence length="367" mass="40211">MSKHTAALVVGILVVILSIIHLGVGIGLTARYSKYKSVLQLSYGLAAYNIVIGFFGLAVGALAVFAVLKRNTKLCRPLAILCLALGIATIASFITGLVINSQSIDDIKDRLTYRMSTYNSNQDSITIFDGIQTDYECCGVNLWLDWSSVQLGVTSATGTSFGRRRREKSAQLSAIIKSLKRSPRRRRQVVTSGSNIYNLPSVFGFKLPLSCCTNGGSSDGTSLGGYCQYNTSLSTDNFYVEGCLPYVANVSVSQVTGIVVINTCLSILAVVFLILLLTITPVPDPNDPNNKQLQQNEAGQQQQQPPQQQMQMQYQPQAPLQYQQTQQLPYTLQQQQYQYGQPNQGYYMDSSAPAYYYGGNPPAYSGY</sequence>
<keyword evidence="9" id="KW-1185">Reference proteome</keyword>
<keyword evidence="4 6" id="KW-0472">Membrane</keyword>
<evidence type="ECO:0000313" key="10">
    <source>
        <dbReference type="Proteomes" id="UP000663852"/>
    </source>
</evidence>
<dbReference type="AlphaFoldDB" id="A0A814LPW4"/>
<evidence type="ECO:0000256" key="3">
    <source>
        <dbReference type="ARBA" id="ARBA00022989"/>
    </source>
</evidence>
<evidence type="ECO:0000256" key="5">
    <source>
        <dbReference type="SAM" id="MobiDB-lite"/>
    </source>
</evidence>
<evidence type="ECO:0000256" key="6">
    <source>
        <dbReference type="SAM" id="Phobius"/>
    </source>
</evidence>
<accession>A0A814LPW4</accession>
<organism evidence="7 10">
    <name type="scientific">Adineta ricciae</name>
    <name type="common">Rotifer</name>
    <dbReference type="NCBI Taxonomy" id="249248"/>
    <lineage>
        <taxon>Eukaryota</taxon>
        <taxon>Metazoa</taxon>
        <taxon>Spiralia</taxon>
        <taxon>Gnathifera</taxon>
        <taxon>Rotifera</taxon>
        <taxon>Eurotatoria</taxon>
        <taxon>Bdelloidea</taxon>
        <taxon>Adinetida</taxon>
        <taxon>Adinetidae</taxon>
        <taxon>Adineta</taxon>
    </lineage>
</organism>
<dbReference type="SUPFAM" id="SSF48652">
    <property type="entry name" value="Tetraspanin"/>
    <property type="match status" value="1"/>
</dbReference>
<dbReference type="Proteomes" id="UP000663852">
    <property type="component" value="Unassembled WGS sequence"/>
</dbReference>
<comment type="subcellular location">
    <subcellularLocation>
        <location evidence="1">Membrane</location>
        <topology evidence="1">Multi-pass membrane protein</topology>
    </subcellularLocation>
</comment>
<feature type="compositionally biased region" description="Low complexity" evidence="5">
    <location>
        <begin position="292"/>
        <end position="316"/>
    </location>
</feature>
<dbReference type="InterPro" id="IPR018499">
    <property type="entry name" value="Tetraspanin/Peripherin"/>
</dbReference>
<dbReference type="OrthoDB" id="10033535at2759"/>
<keyword evidence="3 6" id="KW-1133">Transmembrane helix</keyword>
<name>A0A814LPW4_ADIRI</name>
<dbReference type="PANTHER" id="PTHR19282:SF544">
    <property type="entry name" value="TETRASPANIN"/>
    <property type="match status" value="1"/>
</dbReference>
<protein>
    <recommendedName>
        <fullName evidence="11">Tetraspanin</fullName>
    </recommendedName>
</protein>
<feature type="transmembrane region" description="Helical" evidence="6">
    <location>
        <begin position="7"/>
        <end position="26"/>
    </location>
</feature>
<evidence type="ECO:0000256" key="2">
    <source>
        <dbReference type="ARBA" id="ARBA00022692"/>
    </source>
</evidence>
<dbReference type="PANTHER" id="PTHR19282">
    <property type="entry name" value="TETRASPANIN"/>
    <property type="match status" value="1"/>
</dbReference>
<feature type="transmembrane region" description="Helical" evidence="6">
    <location>
        <begin position="80"/>
        <end position="99"/>
    </location>
</feature>
<dbReference type="Gene3D" id="1.10.1450.10">
    <property type="entry name" value="Tetraspanin"/>
    <property type="match status" value="1"/>
</dbReference>
<dbReference type="GO" id="GO:0005886">
    <property type="term" value="C:plasma membrane"/>
    <property type="evidence" value="ECO:0007669"/>
    <property type="project" value="TreeGrafter"/>
</dbReference>
<feature type="transmembrane region" description="Helical" evidence="6">
    <location>
        <begin position="46"/>
        <end position="68"/>
    </location>
</feature>
<gene>
    <name evidence="7" type="ORF">EDS130_LOCUS18319</name>
    <name evidence="8" type="ORF">XAT740_LOCUS21513</name>
</gene>
<evidence type="ECO:0000256" key="1">
    <source>
        <dbReference type="ARBA" id="ARBA00004141"/>
    </source>
</evidence>
<evidence type="ECO:0000313" key="7">
    <source>
        <dbReference type="EMBL" id="CAF1068730.1"/>
    </source>
</evidence>
<feature type="region of interest" description="Disordered" evidence="5">
    <location>
        <begin position="286"/>
        <end position="316"/>
    </location>
</feature>
<evidence type="ECO:0000313" key="8">
    <source>
        <dbReference type="EMBL" id="CAF1161596.1"/>
    </source>
</evidence>
<evidence type="ECO:0000313" key="9">
    <source>
        <dbReference type="Proteomes" id="UP000663828"/>
    </source>
</evidence>
<feature type="transmembrane region" description="Helical" evidence="6">
    <location>
        <begin position="255"/>
        <end position="277"/>
    </location>
</feature>
<reference evidence="7" key="1">
    <citation type="submission" date="2021-02" db="EMBL/GenBank/DDBJ databases">
        <authorList>
            <person name="Nowell W R."/>
        </authorList>
    </citation>
    <scope>NUCLEOTIDE SEQUENCE</scope>
</reference>
<dbReference type="EMBL" id="CAJNOR010001546">
    <property type="protein sequence ID" value="CAF1161596.1"/>
    <property type="molecule type" value="Genomic_DNA"/>
</dbReference>